<proteinExistence type="predicted"/>
<dbReference type="EMBL" id="CM039438">
    <property type="protein sequence ID" value="KAI4299702.1"/>
    <property type="molecule type" value="Genomic_DNA"/>
</dbReference>
<comment type="caution">
    <text evidence="1">The sequence shown here is derived from an EMBL/GenBank/DDBJ whole genome shotgun (WGS) entry which is preliminary data.</text>
</comment>
<sequence>MDNGGRVSDYGREDESPVDIIMDDLEACFDDIEGRLTISRMVSDSVIKGMVIAVEQEAAERIAKKESELVELRKLPHIYHVSDDETKTPVVYKEPQRAVGAGEDQDRLIGYVQSFRIAANEQLEQLKKELNQLRGVSSIRRISSGSELVGLGGILQEKVPGRWIYIDKTFESLEDTINSFCRGMEVMGQLSNKTFAEWQQEQEFRSEIEGMVIGNCIRNLQQEFEQKLLDQNTQIYDSESVNWLDKFKEISGLRQELDSISKTISVYENGQLISYSSLENGDEWCNNKRTDHFHRRLSTDHSSPSALEGDGNGEDSRNNKPENLDSVSLKHLSKEELMTHYNSEITKMRRDHESQVQEKTEENIRLKGELLRERGSSSPMKKDKEFDMLRKKIPDFISKLDNILIGNEKGHLFNENIESLSTLKDRLDSLHSENHRLRDTLTDKKKEFKSISSQLSDAVEKLSQQQLTEKNLLQKIQKLECDIGDSDAEFSIIQHVYKCLLEEILGEFRRTVEESYLKPTFMEEMYEIKIKEVGHEVQPSCKSEIDDADMESVIRLGLLELIFKETLINAEHKVRSLNAEYVKENHIRVNLEMESIKNKEALRLEAAEKEKLNQEVLMLMSKLEEKDKAAQEVAVTNEEALRLEAAEKEKLKQEMLMLMSKLEEKDKVAQAVAEAVVVEIRKMDLASGKLAEALKEVDQYKEKMNELHQNLEQRTKELREIDEERKVLHALTQEKQDALTQIEAREMETRKQMGSTIVLARELLTAVSGFESRANKDISRNCSRVESMSSVFHCHIKKANILKTNGLLYKQRLETSCSNLEKAEVEVDLLADEVNTLLSFLEEIYKKLDHYSPILQHYPGITEILELVRRKLIGESRIPA</sequence>
<evidence type="ECO:0000313" key="2">
    <source>
        <dbReference type="Proteomes" id="UP000828941"/>
    </source>
</evidence>
<dbReference type="Proteomes" id="UP000828941">
    <property type="component" value="Chromosome 13"/>
</dbReference>
<reference evidence="1 2" key="1">
    <citation type="journal article" date="2022" name="DNA Res.">
        <title>Chromosomal-level genome assembly of the orchid tree Bauhinia variegata (Leguminosae; Cercidoideae) supports the allotetraploid origin hypothesis of Bauhinia.</title>
        <authorList>
            <person name="Zhong Y."/>
            <person name="Chen Y."/>
            <person name="Zheng D."/>
            <person name="Pang J."/>
            <person name="Liu Y."/>
            <person name="Luo S."/>
            <person name="Meng S."/>
            <person name="Qian L."/>
            <person name="Wei D."/>
            <person name="Dai S."/>
            <person name="Zhou R."/>
        </authorList>
    </citation>
    <scope>NUCLEOTIDE SEQUENCE [LARGE SCALE GENOMIC DNA]</scope>
    <source>
        <strain evidence="1">BV-YZ2020</strain>
    </source>
</reference>
<accession>A0ACB9KQY8</accession>
<organism evidence="1 2">
    <name type="scientific">Bauhinia variegata</name>
    <name type="common">Purple orchid tree</name>
    <name type="synonym">Phanera variegata</name>
    <dbReference type="NCBI Taxonomy" id="167791"/>
    <lineage>
        <taxon>Eukaryota</taxon>
        <taxon>Viridiplantae</taxon>
        <taxon>Streptophyta</taxon>
        <taxon>Embryophyta</taxon>
        <taxon>Tracheophyta</taxon>
        <taxon>Spermatophyta</taxon>
        <taxon>Magnoliopsida</taxon>
        <taxon>eudicotyledons</taxon>
        <taxon>Gunneridae</taxon>
        <taxon>Pentapetalae</taxon>
        <taxon>rosids</taxon>
        <taxon>fabids</taxon>
        <taxon>Fabales</taxon>
        <taxon>Fabaceae</taxon>
        <taxon>Cercidoideae</taxon>
        <taxon>Cercideae</taxon>
        <taxon>Bauhiniinae</taxon>
        <taxon>Bauhinia</taxon>
    </lineage>
</organism>
<gene>
    <name evidence="1" type="ORF">L6164_033136</name>
</gene>
<evidence type="ECO:0000313" key="1">
    <source>
        <dbReference type="EMBL" id="KAI4299702.1"/>
    </source>
</evidence>
<keyword evidence="2" id="KW-1185">Reference proteome</keyword>
<protein>
    <submittedName>
        <fullName evidence="1">Uncharacterized protein</fullName>
    </submittedName>
</protein>
<name>A0ACB9KQY8_BAUVA</name>